<dbReference type="SUPFAM" id="SSF102588">
    <property type="entry name" value="LmbE-like"/>
    <property type="match status" value="1"/>
</dbReference>
<evidence type="ECO:0000256" key="1">
    <source>
        <dbReference type="ARBA" id="ARBA00022833"/>
    </source>
</evidence>
<dbReference type="Gene3D" id="3.40.50.10320">
    <property type="entry name" value="LmbE-like"/>
    <property type="match status" value="1"/>
</dbReference>
<comment type="caution">
    <text evidence="2">The sequence shown here is derived from an EMBL/GenBank/DDBJ whole genome shotgun (WGS) entry which is preliminary data.</text>
</comment>
<name>A0ABP7DUZ5_9ACTN</name>
<dbReference type="Pfam" id="PF02585">
    <property type="entry name" value="PIG-L"/>
    <property type="match status" value="1"/>
</dbReference>
<dbReference type="InterPro" id="IPR003737">
    <property type="entry name" value="GlcNAc_PI_deacetylase-related"/>
</dbReference>
<protein>
    <submittedName>
        <fullName evidence="2">PIG-L family deacetylase</fullName>
    </submittedName>
</protein>
<dbReference type="InterPro" id="IPR024078">
    <property type="entry name" value="LmbE-like_dom_sf"/>
</dbReference>
<sequence length="243" mass="25934">MNTAATARTVLAVAAHADDETLGAGGTLAEHAAAGDRVRILVLSASSTSRPGHDHDQAVAHRSACVHRAAALYNAQAEIAAFDDNAFDTVPRLKITQAVENAVRTWQPDIVYTHSNADLSLDHRITAEAVAAATRPQPGCPVTTVLAWEVRSATEWAPQRPFHPTWFQPLTPQALAVKEKALEVYTTEMRPWPHTRSPEAVLAAARLRGAQIGHDAAEAFEVLRHTVLTPAGTTPAPAPPGRA</sequence>
<organism evidence="2 3">
    <name type="scientific">Streptomyces tremellae</name>
    <dbReference type="NCBI Taxonomy" id="1124239"/>
    <lineage>
        <taxon>Bacteria</taxon>
        <taxon>Bacillati</taxon>
        <taxon>Actinomycetota</taxon>
        <taxon>Actinomycetes</taxon>
        <taxon>Kitasatosporales</taxon>
        <taxon>Streptomycetaceae</taxon>
        <taxon>Streptomyces</taxon>
    </lineage>
</organism>
<dbReference type="PANTHER" id="PTHR12993:SF11">
    <property type="entry name" value="N-ACETYLGLUCOSAMINYL-PHOSPHATIDYLINOSITOL DE-N-ACETYLASE"/>
    <property type="match status" value="1"/>
</dbReference>
<dbReference type="RefSeq" id="WP_345640559.1">
    <property type="nucleotide sequence ID" value="NZ_BAABEP010000002.1"/>
</dbReference>
<dbReference type="PANTHER" id="PTHR12993">
    <property type="entry name" value="N-ACETYLGLUCOSAMINYL-PHOSPHATIDYLINOSITOL DE-N-ACETYLASE-RELATED"/>
    <property type="match status" value="1"/>
</dbReference>
<gene>
    <name evidence="2" type="ORF">GCM10023082_05510</name>
</gene>
<proteinExistence type="predicted"/>
<accession>A0ABP7DUZ5</accession>
<dbReference type="Proteomes" id="UP001499884">
    <property type="component" value="Unassembled WGS sequence"/>
</dbReference>
<evidence type="ECO:0000313" key="2">
    <source>
        <dbReference type="EMBL" id="GAA3710528.1"/>
    </source>
</evidence>
<evidence type="ECO:0000313" key="3">
    <source>
        <dbReference type="Proteomes" id="UP001499884"/>
    </source>
</evidence>
<keyword evidence="3" id="KW-1185">Reference proteome</keyword>
<reference evidence="3" key="1">
    <citation type="journal article" date="2019" name="Int. J. Syst. Evol. Microbiol.">
        <title>The Global Catalogue of Microorganisms (GCM) 10K type strain sequencing project: providing services to taxonomists for standard genome sequencing and annotation.</title>
        <authorList>
            <consortium name="The Broad Institute Genomics Platform"/>
            <consortium name="The Broad Institute Genome Sequencing Center for Infectious Disease"/>
            <person name="Wu L."/>
            <person name="Ma J."/>
        </authorList>
    </citation>
    <scope>NUCLEOTIDE SEQUENCE [LARGE SCALE GENOMIC DNA]</scope>
    <source>
        <strain evidence="3">JCM 30846</strain>
    </source>
</reference>
<keyword evidence="1" id="KW-0862">Zinc</keyword>
<dbReference type="EMBL" id="BAABEP010000002">
    <property type="protein sequence ID" value="GAA3710528.1"/>
    <property type="molecule type" value="Genomic_DNA"/>
</dbReference>